<dbReference type="SUPFAM" id="SSF53335">
    <property type="entry name" value="S-adenosyl-L-methionine-dependent methyltransferases"/>
    <property type="match status" value="1"/>
</dbReference>
<accession>A0A940PVF9</accession>
<keyword evidence="5" id="KW-0489">Methyltransferase</keyword>
<feature type="domain" description="RNA-binding S4" evidence="4">
    <location>
        <begin position="11"/>
        <end position="73"/>
    </location>
</feature>
<comment type="caution">
    <text evidence="5">The sequence shown here is derived from an EMBL/GenBank/DDBJ whole genome shotgun (WGS) entry which is preliminary data.</text>
</comment>
<comment type="similarity">
    <text evidence="2">Belongs to the TlyA family.</text>
</comment>
<evidence type="ECO:0000313" key="5">
    <source>
        <dbReference type="EMBL" id="MBP1325941.1"/>
    </source>
</evidence>
<sequence>MRESTWAGEPTRLDRVLAEAGLARSRTQAAELIDRDEVRVNGASVTKASLRIVADDIVAVTMTERYVSRAAYKLVAGLDEFDIDPAGRIALDLGASTGGFSQVLVERGATAVQAIDVGHGQLAPELLDEPRIRLVEGRNARELDAENLAHDTGIAEPPTLVVADLSFISLRLIFPAIAKCAAADADLVLLVKPQFEVGRVRDGIVTNPVQWGEALRVAITAAAENGFAVRGLAHSPITGGHGNREFLTHFTRDNRGNALDQTEWEARIAALCADPNPATLVDPRTAERNETE</sequence>
<evidence type="ECO:0000256" key="3">
    <source>
        <dbReference type="PROSITE-ProRule" id="PRU00182"/>
    </source>
</evidence>
<dbReference type="Proteomes" id="UP000675163">
    <property type="component" value="Unassembled WGS sequence"/>
</dbReference>
<dbReference type="Pfam" id="PF01479">
    <property type="entry name" value="S4"/>
    <property type="match status" value="1"/>
</dbReference>
<dbReference type="PANTHER" id="PTHR32319:SF0">
    <property type="entry name" value="BACTERIAL HEMOLYSIN-LIKE PROTEIN"/>
    <property type="match status" value="1"/>
</dbReference>
<dbReference type="InterPro" id="IPR002942">
    <property type="entry name" value="S4_RNA-bd"/>
</dbReference>
<dbReference type="InterPro" id="IPR029063">
    <property type="entry name" value="SAM-dependent_MTases_sf"/>
</dbReference>
<dbReference type="EMBL" id="JAFIDA010000001">
    <property type="protein sequence ID" value="MBP1325941.1"/>
    <property type="molecule type" value="Genomic_DNA"/>
</dbReference>
<dbReference type="InterPro" id="IPR047048">
    <property type="entry name" value="TlyA"/>
</dbReference>
<gene>
    <name evidence="5" type="ORF">JOF28_001173</name>
</gene>
<proteinExistence type="inferred from homology"/>
<organism evidence="5 6">
    <name type="scientific">Leucobacter exalbidus</name>
    <dbReference type="NCBI Taxonomy" id="662960"/>
    <lineage>
        <taxon>Bacteria</taxon>
        <taxon>Bacillati</taxon>
        <taxon>Actinomycetota</taxon>
        <taxon>Actinomycetes</taxon>
        <taxon>Micrococcales</taxon>
        <taxon>Microbacteriaceae</taxon>
        <taxon>Leucobacter</taxon>
    </lineage>
</organism>
<dbReference type="Gene3D" id="3.40.50.150">
    <property type="entry name" value="Vaccinia Virus protein VP39"/>
    <property type="match status" value="1"/>
</dbReference>
<dbReference type="EC" id="2.1.1.227" evidence="5"/>
<dbReference type="CDD" id="cd02440">
    <property type="entry name" value="AdoMet_MTases"/>
    <property type="match status" value="1"/>
</dbReference>
<keyword evidence="6" id="KW-1185">Reference proteome</keyword>
<dbReference type="InterPro" id="IPR036986">
    <property type="entry name" value="S4_RNA-bd_sf"/>
</dbReference>
<dbReference type="EC" id="2.1.1.226" evidence="5"/>
<evidence type="ECO:0000256" key="1">
    <source>
        <dbReference type="ARBA" id="ARBA00022884"/>
    </source>
</evidence>
<protein>
    <submittedName>
        <fullName evidence="5">23S rRNA (Cytidine1920-2'-O)/16S rRNA (Cytidine1409-2'-O)-methyltransferase</fullName>
        <ecNumber evidence="5">2.1.1.226</ecNumber>
        <ecNumber evidence="5">2.1.1.227</ecNumber>
    </submittedName>
</protein>
<evidence type="ECO:0000313" key="6">
    <source>
        <dbReference type="Proteomes" id="UP000675163"/>
    </source>
</evidence>
<dbReference type="GO" id="GO:0003723">
    <property type="term" value="F:RNA binding"/>
    <property type="evidence" value="ECO:0007669"/>
    <property type="project" value="UniProtKB-KW"/>
</dbReference>
<dbReference type="RefSeq" id="WP_209704928.1">
    <property type="nucleotide sequence ID" value="NZ_JAFIDA010000001.1"/>
</dbReference>
<dbReference type="SMART" id="SM00363">
    <property type="entry name" value="S4"/>
    <property type="match status" value="1"/>
</dbReference>
<keyword evidence="1 3" id="KW-0694">RNA-binding</keyword>
<name>A0A940PVF9_9MICO</name>
<dbReference type="AlphaFoldDB" id="A0A940PVF9"/>
<evidence type="ECO:0000256" key="2">
    <source>
        <dbReference type="ARBA" id="ARBA00029460"/>
    </source>
</evidence>
<dbReference type="Gene3D" id="3.10.290.10">
    <property type="entry name" value="RNA-binding S4 domain"/>
    <property type="match status" value="1"/>
</dbReference>
<evidence type="ECO:0000259" key="4">
    <source>
        <dbReference type="SMART" id="SM00363"/>
    </source>
</evidence>
<dbReference type="SUPFAM" id="SSF55174">
    <property type="entry name" value="Alpha-L RNA-binding motif"/>
    <property type="match status" value="1"/>
</dbReference>
<dbReference type="GO" id="GO:0008168">
    <property type="term" value="F:methyltransferase activity"/>
    <property type="evidence" value="ECO:0007669"/>
    <property type="project" value="UniProtKB-KW"/>
</dbReference>
<dbReference type="InterPro" id="IPR002877">
    <property type="entry name" value="RNA_MeTrfase_FtsJ_dom"/>
</dbReference>
<dbReference type="Pfam" id="PF01728">
    <property type="entry name" value="FtsJ"/>
    <property type="match status" value="1"/>
</dbReference>
<reference evidence="5" key="1">
    <citation type="submission" date="2021-02" db="EMBL/GenBank/DDBJ databases">
        <title>Sequencing the genomes of 1000 actinobacteria strains.</title>
        <authorList>
            <person name="Klenk H.-P."/>
        </authorList>
    </citation>
    <scope>NUCLEOTIDE SEQUENCE</scope>
    <source>
        <strain evidence="5">DSM 22850</strain>
    </source>
</reference>
<keyword evidence="5" id="KW-0808">Transferase</keyword>
<dbReference type="PANTHER" id="PTHR32319">
    <property type="entry name" value="BACTERIAL HEMOLYSIN-LIKE PROTEIN"/>
    <property type="match status" value="1"/>
</dbReference>
<dbReference type="CDD" id="cd00165">
    <property type="entry name" value="S4"/>
    <property type="match status" value="1"/>
</dbReference>
<dbReference type="PROSITE" id="PS50889">
    <property type="entry name" value="S4"/>
    <property type="match status" value="1"/>
</dbReference>
<dbReference type="GO" id="GO:0032259">
    <property type="term" value="P:methylation"/>
    <property type="evidence" value="ECO:0007669"/>
    <property type="project" value="UniProtKB-KW"/>
</dbReference>